<comment type="caution">
    <text evidence="2">The sequence shown here is derived from an EMBL/GenBank/DDBJ whole genome shotgun (WGS) entry which is preliminary data.</text>
</comment>
<feature type="compositionally biased region" description="Basic and acidic residues" evidence="1">
    <location>
        <begin position="120"/>
        <end position="129"/>
    </location>
</feature>
<dbReference type="AlphaFoldDB" id="A0A835ZHM3"/>
<dbReference type="EMBL" id="JAFCMP010000057">
    <property type="protein sequence ID" value="KAG5189093.1"/>
    <property type="molecule type" value="Genomic_DNA"/>
</dbReference>
<reference evidence="2" key="1">
    <citation type="submission" date="2021-02" db="EMBL/GenBank/DDBJ databases">
        <title>First Annotated Genome of the Yellow-green Alga Tribonema minus.</title>
        <authorList>
            <person name="Mahan K.M."/>
        </authorList>
    </citation>
    <scope>NUCLEOTIDE SEQUENCE</scope>
    <source>
        <strain evidence="2">UTEX B ZZ1240</strain>
    </source>
</reference>
<gene>
    <name evidence="2" type="ORF">JKP88DRAFT_243352</name>
</gene>
<sequence length="406" mass="43681">MAHLQCRLPSIHMDPAVDEVGRAAAAAGLTALQYVMRENQRLRAALAAAQPELTENEREIALLRAARDTAIRQVWQNASGRYHEAPDMMEVVGSSVVGGNNSAWNDAAVYEAVDDAIRRDTSAEGRRQDSTSGNELEDEWGANPTIGVNQGKKEKILGWAGLIKVCEFDVLAFTRRLYDRYHTETGALRRGAPGKTSTRQVLAGGTSQHRDSTPMEFVHLLLTHALGIPHVLISCAARGRDDLDKKMTDMVAQVSHLQGWTGLCVKPIDGNDSSTAAHQALLDCIAANGCIVLSDTRAQVQKAHLLLLSHMLRHAEAAAEQQTHHGNGGNPNGRLVLGYAVTMDMADGMTPAAQGAMQVGGELHSLFNSETPPLVNFSVAPGAPAGSDGAARPQARVLQRPHHRHN</sequence>
<proteinExistence type="predicted"/>
<evidence type="ECO:0000256" key="1">
    <source>
        <dbReference type="SAM" id="MobiDB-lite"/>
    </source>
</evidence>
<feature type="compositionally biased region" description="Low complexity" evidence="1">
    <location>
        <begin position="380"/>
        <end position="393"/>
    </location>
</feature>
<protein>
    <submittedName>
        <fullName evidence="2">Uncharacterized protein</fullName>
    </submittedName>
</protein>
<keyword evidence="3" id="KW-1185">Reference proteome</keyword>
<evidence type="ECO:0000313" key="3">
    <source>
        <dbReference type="Proteomes" id="UP000664859"/>
    </source>
</evidence>
<feature type="region of interest" description="Disordered" evidence="1">
    <location>
        <begin position="120"/>
        <end position="147"/>
    </location>
</feature>
<dbReference type="Proteomes" id="UP000664859">
    <property type="component" value="Unassembled WGS sequence"/>
</dbReference>
<feature type="region of interest" description="Disordered" evidence="1">
    <location>
        <begin position="378"/>
        <end position="406"/>
    </location>
</feature>
<evidence type="ECO:0000313" key="2">
    <source>
        <dbReference type="EMBL" id="KAG5189093.1"/>
    </source>
</evidence>
<organism evidence="2 3">
    <name type="scientific">Tribonema minus</name>
    <dbReference type="NCBI Taxonomy" id="303371"/>
    <lineage>
        <taxon>Eukaryota</taxon>
        <taxon>Sar</taxon>
        <taxon>Stramenopiles</taxon>
        <taxon>Ochrophyta</taxon>
        <taxon>PX clade</taxon>
        <taxon>Xanthophyceae</taxon>
        <taxon>Tribonematales</taxon>
        <taxon>Tribonemataceae</taxon>
        <taxon>Tribonema</taxon>
    </lineage>
</organism>
<name>A0A835ZHM3_9STRA</name>
<accession>A0A835ZHM3</accession>